<evidence type="ECO:0000259" key="4">
    <source>
        <dbReference type="PROSITE" id="PS50076"/>
    </source>
</evidence>
<keyword evidence="6" id="KW-1185">Reference proteome</keyword>
<dbReference type="GO" id="GO:0005783">
    <property type="term" value="C:endoplasmic reticulum"/>
    <property type="evidence" value="ECO:0007669"/>
    <property type="project" value="TreeGrafter"/>
</dbReference>
<reference evidence="5" key="1">
    <citation type="submission" date="2022-06" db="EMBL/GenBank/DDBJ databases">
        <authorList>
            <consortium name="SYNGENTA / RWTH Aachen University"/>
        </authorList>
    </citation>
    <scope>NUCLEOTIDE SEQUENCE</scope>
</reference>
<accession>A0AAV0ARJ4</accession>
<evidence type="ECO:0000256" key="3">
    <source>
        <dbReference type="SAM" id="Phobius"/>
    </source>
</evidence>
<dbReference type="GO" id="GO:0036503">
    <property type="term" value="P:ERAD pathway"/>
    <property type="evidence" value="ECO:0007669"/>
    <property type="project" value="TreeGrafter"/>
</dbReference>
<evidence type="ECO:0000256" key="1">
    <source>
        <dbReference type="ARBA" id="ARBA00023186"/>
    </source>
</evidence>
<dbReference type="Pfam" id="PF00226">
    <property type="entry name" value="DnaJ"/>
    <property type="match status" value="1"/>
</dbReference>
<sequence length="474" mass="54043">MTSAFIALLGDLSPLMSFFGWWLLPGLLSGFVLGIFYRLRPSWRPLVPSATTTANQKTSYNPLYELEKLEHERKSRLHRTVAHGLVISIYLIYNLLNIYKEQDGTSYYSALGLKSNSLALKTPGFESSSDPSAATPISSRSKASKRRLKQTESDSPKEFLDEAGLKSHWRKLARSFHPDKINPPPELQTDEEISKWRDDVQSKFIGMREAYETLSDDAKKWAYDRFGPTVSGWKTCVTTKEFLEEGMKHSAPFWIFTIASLSLIGSLRKNDPGSFWRWLCLALILVSEFVIITSSKPALVSKIMMTLFPNRAPFQLIELLRQIFIASSSITTQLASILYPAPENKSKDESKLKEFVEPMFGLIEKMNESASLANFEVIKLVLNDLHPIIRSHHDHTSNNKSRLSSNTLIDLEEKFEQENGIENEKDVEVELKKQEKFMKETIEELKLNMLDTFCDLKLQSETAGQEAWLKAIEN</sequence>
<dbReference type="Proteomes" id="UP001153365">
    <property type="component" value="Unassembled WGS sequence"/>
</dbReference>
<comment type="caution">
    <text evidence="5">The sequence shown here is derived from an EMBL/GenBank/DDBJ whole genome shotgun (WGS) entry which is preliminary data.</text>
</comment>
<dbReference type="PRINTS" id="PR00625">
    <property type="entry name" value="JDOMAIN"/>
</dbReference>
<dbReference type="AlphaFoldDB" id="A0AAV0ARJ4"/>
<dbReference type="GO" id="GO:0051787">
    <property type="term" value="F:misfolded protein binding"/>
    <property type="evidence" value="ECO:0007669"/>
    <property type="project" value="TreeGrafter"/>
</dbReference>
<dbReference type="SUPFAM" id="SSF46565">
    <property type="entry name" value="Chaperone J-domain"/>
    <property type="match status" value="1"/>
</dbReference>
<evidence type="ECO:0000313" key="5">
    <source>
        <dbReference type="EMBL" id="CAH7671110.1"/>
    </source>
</evidence>
<keyword evidence="3" id="KW-0472">Membrane</keyword>
<protein>
    <recommendedName>
        <fullName evidence="4">J domain-containing protein</fullName>
    </recommendedName>
</protein>
<dbReference type="InterPro" id="IPR001623">
    <property type="entry name" value="DnaJ_domain"/>
</dbReference>
<dbReference type="InterPro" id="IPR018253">
    <property type="entry name" value="DnaJ_domain_CS"/>
</dbReference>
<name>A0AAV0ARJ4_PHAPC</name>
<gene>
    <name evidence="5" type="ORF">PPACK8108_LOCUS5872</name>
</gene>
<dbReference type="Gene3D" id="1.10.287.110">
    <property type="entry name" value="DnaJ domain"/>
    <property type="match status" value="1"/>
</dbReference>
<dbReference type="PANTHER" id="PTHR44360:SF1">
    <property type="entry name" value="DNAJ HOMOLOG SUBFAMILY B MEMBER 9"/>
    <property type="match status" value="1"/>
</dbReference>
<feature type="transmembrane region" description="Helical" evidence="3">
    <location>
        <begin position="81"/>
        <end position="99"/>
    </location>
</feature>
<feature type="region of interest" description="Disordered" evidence="2">
    <location>
        <begin position="124"/>
        <end position="158"/>
    </location>
</feature>
<feature type="compositionally biased region" description="Polar residues" evidence="2">
    <location>
        <begin position="124"/>
        <end position="137"/>
    </location>
</feature>
<dbReference type="InterPro" id="IPR051948">
    <property type="entry name" value="Hsp70_co-chaperone_J-domain"/>
</dbReference>
<dbReference type="CDD" id="cd06257">
    <property type="entry name" value="DnaJ"/>
    <property type="match status" value="1"/>
</dbReference>
<keyword evidence="1" id="KW-0143">Chaperone</keyword>
<organism evidence="5 6">
    <name type="scientific">Phakopsora pachyrhizi</name>
    <name type="common">Asian soybean rust disease fungus</name>
    <dbReference type="NCBI Taxonomy" id="170000"/>
    <lineage>
        <taxon>Eukaryota</taxon>
        <taxon>Fungi</taxon>
        <taxon>Dikarya</taxon>
        <taxon>Basidiomycota</taxon>
        <taxon>Pucciniomycotina</taxon>
        <taxon>Pucciniomycetes</taxon>
        <taxon>Pucciniales</taxon>
        <taxon>Phakopsoraceae</taxon>
        <taxon>Phakopsora</taxon>
    </lineage>
</organism>
<dbReference type="GO" id="GO:0051087">
    <property type="term" value="F:protein-folding chaperone binding"/>
    <property type="evidence" value="ECO:0007669"/>
    <property type="project" value="TreeGrafter"/>
</dbReference>
<dbReference type="PANTHER" id="PTHR44360">
    <property type="entry name" value="DNAJ HOMOLOG SUBFAMILY B MEMBER 9"/>
    <property type="match status" value="1"/>
</dbReference>
<keyword evidence="3" id="KW-1133">Transmembrane helix</keyword>
<feature type="domain" description="J" evidence="4">
    <location>
        <begin position="106"/>
        <end position="227"/>
    </location>
</feature>
<keyword evidence="3" id="KW-0812">Transmembrane</keyword>
<evidence type="ECO:0000256" key="2">
    <source>
        <dbReference type="SAM" id="MobiDB-lite"/>
    </source>
</evidence>
<dbReference type="EMBL" id="CALTRL010001137">
    <property type="protein sequence ID" value="CAH7671110.1"/>
    <property type="molecule type" value="Genomic_DNA"/>
</dbReference>
<dbReference type="PROSITE" id="PS00636">
    <property type="entry name" value="DNAJ_1"/>
    <property type="match status" value="1"/>
</dbReference>
<evidence type="ECO:0000313" key="6">
    <source>
        <dbReference type="Proteomes" id="UP001153365"/>
    </source>
</evidence>
<feature type="transmembrane region" description="Helical" evidence="3">
    <location>
        <begin position="18"/>
        <end position="37"/>
    </location>
</feature>
<dbReference type="PROSITE" id="PS50076">
    <property type="entry name" value="DNAJ_2"/>
    <property type="match status" value="1"/>
</dbReference>
<dbReference type="InterPro" id="IPR036869">
    <property type="entry name" value="J_dom_sf"/>
</dbReference>
<proteinExistence type="predicted"/>
<feature type="compositionally biased region" description="Basic and acidic residues" evidence="2">
    <location>
        <begin position="149"/>
        <end position="158"/>
    </location>
</feature>